<dbReference type="Gene3D" id="3.30.460.10">
    <property type="entry name" value="Beta Polymerase, domain 2"/>
    <property type="match status" value="1"/>
</dbReference>
<organism evidence="1 2">
    <name type="scientific">Caldanaerobius fijiensis DSM 17918</name>
    <dbReference type="NCBI Taxonomy" id="1121256"/>
    <lineage>
        <taxon>Bacteria</taxon>
        <taxon>Bacillati</taxon>
        <taxon>Bacillota</taxon>
        <taxon>Clostridia</taxon>
        <taxon>Thermoanaerobacterales</taxon>
        <taxon>Thermoanaerobacteraceae</taxon>
        <taxon>Caldanaerobius</taxon>
    </lineage>
</organism>
<dbReference type="STRING" id="1121256.SAMN02746089_01311"/>
<evidence type="ECO:0000313" key="2">
    <source>
        <dbReference type="Proteomes" id="UP000184088"/>
    </source>
</evidence>
<evidence type="ECO:0008006" key="3">
    <source>
        <dbReference type="Google" id="ProtNLM"/>
    </source>
</evidence>
<dbReference type="Proteomes" id="UP000184088">
    <property type="component" value="Unassembled WGS sequence"/>
</dbReference>
<gene>
    <name evidence="1" type="ORF">SAMN02746089_01311</name>
</gene>
<evidence type="ECO:0000313" key="1">
    <source>
        <dbReference type="EMBL" id="SHF11174.1"/>
    </source>
</evidence>
<dbReference type="RefSeq" id="WP_073343033.1">
    <property type="nucleotide sequence ID" value="NZ_FQVH01000012.1"/>
</dbReference>
<dbReference type="EMBL" id="FQVH01000012">
    <property type="protein sequence ID" value="SHF11174.1"/>
    <property type="molecule type" value="Genomic_DNA"/>
</dbReference>
<dbReference type="InterPro" id="IPR036390">
    <property type="entry name" value="WH_DNA-bd_sf"/>
</dbReference>
<dbReference type="AlphaFoldDB" id="A0A1M4YZD7"/>
<dbReference type="OrthoDB" id="2539715at2"/>
<dbReference type="SUPFAM" id="SSF81301">
    <property type="entry name" value="Nucleotidyltransferase"/>
    <property type="match status" value="1"/>
</dbReference>
<name>A0A1M4YZD7_9THEO</name>
<proteinExistence type="predicted"/>
<dbReference type="SUPFAM" id="SSF46785">
    <property type="entry name" value="Winged helix' DNA-binding domain"/>
    <property type="match status" value="1"/>
</dbReference>
<protein>
    <recommendedName>
        <fullName evidence="3">Nucleotidyltransferase domain-containing protein</fullName>
    </recommendedName>
</protein>
<keyword evidence="2" id="KW-1185">Reference proteome</keyword>
<accession>A0A1M4YZD7</accession>
<dbReference type="InterPro" id="IPR043519">
    <property type="entry name" value="NT_sf"/>
</dbReference>
<sequence length="309" mass="35841">MKEIFDQEQVTERYQAALAAFVNKVKQDPNVIAVILLGGLAYDKVWDKSDIDLVVMVRDQKQGTKNYCIDEDNIVLNVIVIPRTDFWELMGKVRGGQFFHSLHARSKVVYTIDDSVAEYLADIQHLGADDIELAFFEKAGELIGNMEKIEKWLVVKNNPMYAQFYVLRCSTILADMRLLLEKEPPNRESVLRVMELDRDFIAPFYERPMTGKMTKEEIYKTLEAMRQFLRNNVELISRPAIRFMEDGEIKTVTMLSNHFGIDFHTIYHVFEFLTEMGIMEKVTESIRITPKGKKLVEEVAFIYTGNLMV</sequence>
<reference evidence="1 2" key="1">
    <citation type="submission" date="2016-11" db="EMBL/GenBank/DDBJ databases">
        <authorList>
            <person name="Jaros S."/>
            <person name="Januszkiewicz K."/>
            <person name="Wedrychowicz H."/>
        </authorList>
    </citation>
    <scope>NUCLEOTIDE SEQUENCE [LARGE SCALE GENOMIC DNA]</scope>
    <source>
        <strain evidence="1 2">DSM 17918</strain>
    </source>
</reference>